<keyword evidence="2" id="KW-0732">Signal</keyword>
<reference evidence="3 4" key="1">
    <citation type="submission" date="2024-05" db="EMBL/GenBank/DDBJ databases">
        <title>Genetic variation in Jamaican populations of the coffee berry borer (Hypothenemus hampei).</title>
        <authorList>
            <person name="Errbii M."/>
            <person name="Myrie A."/>
        </authorList>
    </citation>
    <scope>NUCLEOTIDE SEQUENCE [LARGE SCALE GENOMIC DNA]</scope>
    <source>
        <strain evidence="3">JA-Hopewell-2020-01-JO</strain>
        <tissue evidence="3">Whole body</tissue>
    </source>
</reference>
<comment type="caution">
    <text evidence="3">The sequence shown here is derived from an EMBL/GenBank/DDBJ whole genome shotgun (WGS) entry which is preliminary data.</text>
</comment>
<accession>A0ABD1EZ02</accession>
<feature type="region of interest" description="Disordered" evidence="1">
    <location>
        <begin position="222"/>
        <end position="270"/>
    </location>
</feature>
<name>A0ABD1EZ02_HYPHA</name>
<protein>
    <submittedName>
        <fullName evidence="3">Uncharacterized protein</fullName>
    </submittedName>
</protein>
<gene>
    <name evidence="3" type="ORF">ABEB36_004821</name>
</gene>
<evidence type="ECO:0000313" key="3">
    <source>
        <dbReference type="EMBL" id="KAL1505207.1"/>
    </source>
</evidence>
<dbReference type="AlphaFoldDB" id="A0ABD1EZ02"/>
<sequence length="286" mass="31968">MCKAGYFQYSRSQQRLRKRNMKFHLIFTLCFIGWSNASENSTGTEITASTATTTTKTTTTTTTTASPLANTAIETYSLNSYSHENPLIIRSRTHHIADNPISKIVRKNQGYPLPLPYLSYSSDPLQILPYYSSNFDVFNNFGSFSSYLPQQDGFYDFNIPVFQSSSSQYPYTSEIFQLAPVGSEFSSPPVAQLPTITLPSEHHPSSSFNYVIESVPEVSSFLRDSSQRTQNSNGGSSTEQPQTSKDNVSLEVRSNSEDDNTKLTTQVDDIETTTQYPQAIIENNVL</sequence>
<feature type="chain" id="PRO_5044816734" evidence="2">
    <location>
        <begin position="38"/>
        <end position="286"/>
    </location>
</feature>
<feature type="compositionally biased region" description="Polar residues" evidence="1">
    <location>
        <begin position="222"/>
        <end position="247"/>
    </location>
</feature>
<organism evidence="3 4">
    <name type="scientific">Hypothenemus hampei</name>
    <name type="common">Coffee berry borer</name>
    <dbReference type="NCBI Taxonomy" id="57062"/>
    <lineage>
        <taxon>Eukaryota</taxon>
        <taxon>Metazoa</taxon>
        <taxon>Ecdysozoa</taxon>
        <taxon>Arthropoda</taxon>
        <taxon>Hexapoda</taxon>
        <taxon>Insecta</taxon>
        <taxon>Pterygota</taxon>
        <taxon>Neoptera</taxon>
        <taxon>Endopterygota</taxon>
        <taxon>Coleoptera</taxon>
        <taxon>Polyphaga</taxon>
        <taxon>Cucujiformia</taxon>
        <taxon>Curculionidae</taxon>
        <taxon>Scolytinae</taxon>
        <taxon>Hypothenemus</taxon>
    </lineage>
</organism>
<feature type="signal peptide" evidence="2">
    <location>
        <begin position="1"/>
        <end position="37"/>
    </location>
</feature>
<evidence type="ECO:0000313" key="4">
    <source>
        <dbReference type="Proteomes" id="UP001566132"/>
    </source>
</evidence>
<proteinExistence type="predicted"/>
<dbReference type="EMBL" id="JBDJPC010000004">
    <property type="protein sequence ID" value="KAL1505207.1"/>
    <property type="molecule type" value="Genomic_DNA"/>
</dbReference>
<evidence type="ECO:0000256" key="1">
    <source>
        <dbReference type="SAM" id="MobiDB-lite"/>
    </source>
</evidence>
<evidence type="ECO:0000256" key="2">
    <source>
        <dbReference type="SAM" id="SignalP"/>
    </source>
</evidence>
<keyword evidence="4" id="KW-1185">Reference proteome</keyword>
<dbReference type="Proteomes" id="UP001566132">
    <property type="component" value="Unassembled WGS sequence"/>
</dbReference>